<accession>A0AA40B7C0</accession>
<dbReference type="EMBL" id="JAUKTV010000009">
    <property type="protein sequence ID" value="KAK0728999.1"/>
    <property type="molecule type" value="Genomic_DNA"/>
</dbReference>
<evidence type="ECO:0000313" key="3">
    <source>
        <dbReference type="Proteomes" id="UP001172159"/>
    </source>
</evidence>
<proteinExistence type="predicted"/>
<organism evidence="2 3">
    <name type="scientific">Apiosordaria backusii</name>
    <dbReference type="NCBI Taxonomy" id="314023"/>
    <lineage>
        <taxon>Eukaryota</taxon>
        <taxon>Fungi</taxon>
        <taxon>Dikarya</taxon>
        <taxon>Ascomycota</taxon>
        <taxon>Pezizomycotina</taxon>
        <taxon>Sordariomycetes</taxon>
        <taxon>Sordariomycetidae</taxon>
        <taxon>Sordariales</taxon>
        <taxon>Lasiosphaeriaceae</taxon>
        <taxon>Apiosordaria</taxon>
    </lineage>
</organism>
<comment type="caution">
    <text evidence="2">The sequence shown here is derived from an EMBL/GenBank/DDBJ whole genome shotgun (WGS) entry which is preliminary data.</text>
</comment>
<feature type="region of interest" description="Disordered" evidence="1">
    <location>
        <begin position="30"/>
        <end position="53"/>
    </location>
</feature>
<sequence>MCRASASRWVCQAADAKFVVDSLELRRTNAGRAGNQSEETALKGSRSGTPTPPKHMMVMFGQVSDGDSSQWGSEPSNCRLSLMIGCTSGCWARRLRKNEDVLRLVTPTRHLQLGVLGFRKRQGLEVRFKKTFSAGELIPSRPGEAREGRDECRAYDRGYY</sequence>
<keyword evidence="3" id="KW-1185">Reference proteome</keyword>
<gene>
    <name evidence="2" type="ORF">B0T21DRAFT_349935</name>
</gene>
<dbReference type="Proteomes" id="UP001172159">
    <property type="component" value="Unassembled WGS sequence"/>
</dbReference>
<evidence type="ECO:0000313" key="2">
    <source>
        <dbReference type="EMBL" id="KAK0728999.1"/>
    </source>
</evidence>
<evidence type="ECO:0000256" key="1">
    <source>
        <dbReference type="SAM" id="MobiDB-lite"/>
    </source>
</evidence>
<dbReference type="AlphaFoldDB" id="A0AA40B7C0"/>
<reference evidence="2" key="1">
    <citation type="submission" date="2023-06" db="EMBL/GenBank/DDBJ databases">
        <title>Genome-scale phylogeny and comparative genomics of the fungal order Sordariales.</title>
        <authorList>
            <consortium name="Lawrence Berkeley National Laboratory"/>
            <person name="Hensen N."/>
            <person name="Bonometti L."/>
            <person name="Westerberg I."/>
            <person name="Brannstrom I.O."/>
            <person name="Guillou S."/>
            <person name="Cros-Aarteil S."/>
            <person name="Calhoun S."/>
            <person name="Haridas S."/>
            <person name="Kuo A."/>
            <person name="Mondo S."/>
            <person name="Pangilinan J."/>
            <person name="Riley R."/>
            <person name="Labutti K."/>
            <person name="Andreopoulos B."/>
            <person name="Lipzen A."/>
            <person name="Chen C."/>
            <person name="Yanf M."/>
            <person name="Daum C."/>
            <person name="Ng V."/>
            <person name="Clum A."/>
            <person name="Steindorff A."/>
            <person name="Ohm R."/>
            <person name="Martin F."/>
            <person name="Silar P."/>
            <person name="Natvig D."/>
            <person name="Lalanne C."/>
            <person name="Gautier V."/>
            <person name="Ament-Velasquez S.L."/>
            <person name="Kruys A."/>
            <person name="Hutchinson M.I."/>
            <person name="Powell A.J."/>
            <person name="Barry K."/>
            <person name="Miller A.N."/>
            <person name="Grigoriev I.V."/>
            <person name="Debuchy R."/>
            <person name="Gladieux P."/>
            <person name="Thoren M.H."/>
            <person name="Johannesson H."/>
        </authorList>
    </citation>
    <scope>NUCLEOTIDE SEQUENCE</scope>
    <source>
        <strain evidence="2">CBS 540.89</strain>
    </source>
</reference>
<protein>
    <submittedName>
        <fullName evidence="2">Uncharacterized protein</fullName>
    </submittedName>
</protein>
<name>A0AA40B7C0_9PEZI</name>